<protein>
    <submittedName>
        <fullName evidence="2">Polyprotein</fullName>
    </submittedName>
</protein>
<evidence type="ECO:0000313" key="2">
    <source>
        <dbReference type="WBParaSite" id="GPUH_0000220801-mRNA-1"/>
    </source>
</evidence>
<name>A0A183D0G2_9BILA</name>
<dbReference type="WBParaSite" id="GPUH_0000220801-mRNA-1">
    <property type="protein sequence ID" value="GPUH_0000220801-mRNA-1"/>
    <property type="gene ID" value="GPUH_0000220801"/>
</dbReference>
<reference evidence="2" key="1">
    <citation type="submission" date="2016-06" db="UniProtKB">
        <authorList>
            <consortium name="WormBaseParasite"/>
        </authorList>
    </citation>
    <scope>IDENTIFICATION</scope>
</reference>
<keyword evidence="1" id="KW-0472">Membrane</keyword>
<sequence length="304" mass="35336">LKSGRFRRYSDSDTGRYENCTTDYDEECITEQTYYTCCYCCECCECRPEALFMSNLTQKEREEFDSLRYNWTASIHDIMEGLKNWAHGKGQNIEVELTERLQNYTAANAEARHVVEGLQASEKVKNILQQIVDLHNDYGLSMIQQVYREQDIINKLRPRMQYKVKVGFRYFSSSSPQHANQLLRLTFGFLKRVMTKFDNLLYLSVIENLTVCISGLAADLLKPYKYHQIVRFVGFLGDKMRKIGIFWLILTAFVTGTLAFRQQSVGIRGKLMCGDEPIKGAKLKLINHNTVGNSFYYLEKDFIN</sequence>
<keyword evidence="1" id="KW-1133">Transmembrane helix</keyword>
<evidence type="ECO:0000256" key="1">
    <source>
        <dbReference type="SAM" id="Phobius"/>
    </source>
</evidence>
<dbReference type="AlphaFoldDB" id="A0A183D0G2"/>
<keyword evidence="1" id="KW-0812">Transmembrane</keyword>
<proteinExistence type="predicted"/>
<organism evidence="2">
    <name type="scientific">Gongylonema pulchrum</name>
    <dbReference type="NCBI Taxonomy" id="637853"/>
    <lineage>
        <taxon>Eukaryota</taxon>
        <taxon>Metazoa</taxon>
        <taxon>Ecdysozoa</taxon>
        <taxon>Nematoda</taxon>
        <taxon>Chromadorea</taxon>
        <taxon>Rhabditida</taxon>
        <taxon>Spirurina</taxon>
        <taxon>Spiruromorpha</taxon>
        <taxon>Spiruroidea</taxon>
        <taxon>Gongylonematidae</taxon>
        <taxon>Gongylonema</taxon>
    </lineage>
</organism>
<feature type="transmembrane region" description="Helical" evidence="1">
    <location>
        <begin position="200"/>
        <end position="221"/>
    </location>
</feature>
<accession>A0A183D0G2</accession>
<feature type="transmembrane region" description="Helical" evidence="1">
    <location>
        <begin position="241"/>
        <end position="260"/>
    </location>
</feature>